<dbReference type="Proteomes" id="UP000225706">
    <property type="component" value="Unassembled WGS sequence"/>
</dbReference>
<keyword evidence="3" id="KW-0433">Leucine-rich repeat</keyword>
<keyword evidence="5" id="KW-0282">Flagellum</keyword>
<dbReference type="SUPFAM" id="SSF52058">
    <property type="entry name" value="L domain-like"/>
    <property type="match status" value="1"/>
</dbReference>
<keyword evidence="2" id="KW-0963">Cytoplasm</keyword>
<evidence type="ECO:0000256" key="6">
    <source>
        <dbReference type="ARBA" id="ARBA00023054"/>
    </source>
</evidence>
<dbReference type="SMART" id="SM00365">
    <property type="entry name" value="LRR_SD22"/>
    <property type="match status" value="4"/>
</dbReference>
<evidence type="ECO:0000256" key="3">
    <source>
        <dbReference type="ARBA" id="ARBA00022614"/>
    </source>
</evidence>
<keyword evidence="8" id="KW-0206">Cytoskeleton</keyword>
<feature type="compositionally biased region" description="Acidic residues" evidence="10">
    <location>
        <begin position="1"/>
        <end position="29"/>
    </location>
</feature>
<keyword evidence="6" id="KW-0175">Coiled coil</keyword>
<dbReference type="InterPro" id="IPR001611">
    <property type="entry name" value="Leu-rich_rpt"/>
</dbReference>
<evidence type="ECO:0000256" key="1">
    <source>
        <dbReference type="ARBA" id="ARBA00004611"/>
    </source>
</evidence>
<dbReference type="STRING" id="50429.A0A2B4SCX6"/>
<dbReference type="Gene3D" id="3.80.10.10">
    <property type="entry name" value="Ribonuclease Inhibitor"/>
    <property type="match status" value="2"/>
</dbReference>
<dbReference type="PROSITE" id="PS51450">
    <property type="entry name" value="LRR"/>
    <property type="match status" value="5"/>
</dbReference>
<evidence type="ECO:0000313" key="11">
    <source>
        <dbReference type="EMBL" id="PFX26949.1"/>
    </source>
</evidence>
<dbReference type="AlphaFoldDB" id="A0A2B4SCX6"/>
<dbReference type="FunFam" id="3.80.10.10:FF:001051">
    <property type="entry name" value="Leucine-rich repeat-containing 23"/>
    <property type="match status" value="1"/>
</dbReference>
<evidence type="ECO:0000256" key="2">
    <source>
        <dbReference type="ARBA" id="ARBA00022490"/>
    </source>
</evidence>
<dbReference type="Pfam" id="PF13516">
    <property type="entry name" value="LRR_6"/>
    <property type="match status" value="2"/>
</dbReference>
<evidence type="ECO:0000256" key="5">
    <source>
        <dbReference type="ARBA" id="ARBA00022846"/>
    </source>
</evidence>
<dbReference type="EMBL" id="LSMT01000114">
    <property type="protein sequence ID" value="PFX26949.1"/>
    <property type="molecule type" value="Genomic_DNA"/>
</dbReference>
<feature type="region of interest" description="Disordered" evidence="10">
    <location>
        <begin position="1"/>
        <end position="35"/>
    </location>
</feature>
<dbReference type="PANTHER" id="PTHR18849">
    <property type="entry name" value="LEUCINE RICH REPEAT PROTEIN"/>
    <property type="match status" value="1"/>
</dbReference>
<dbReference type="Pfam" id="PF14580">
    <property type="entry name" value="LRR_9"/>
    <property type="match status" value="1"/>
</dbReference>
<accession>A0A2B4SCX6</accession>
<comment type="subcellular location">
    <subcellularLocation>
        <location evidence="1">Cytoplasm</location>
        <location evidence="1">Cytoskeleton</location>
        <location evidence="1">Flagellum axoneme</location>
    </subcellularLocation>
</comment>
<evidence type="ECO:0000256" key="10">
    <source>
        <dbReference type="SAM" id="MobiDB-lite"/>
    </source>
</evidence>
<reference evidence="12" key="1">
    <citation type="journal article" date="2017" name="bioRxiv">
        <title>Comparative analysis of the genomes of Stylophora pistillata and Acropora digitifera provides evidence for extensive differences between species of corals.</title>
        <authorList>
            <person name="Voolstra C.R."/>
            <person name="Li Y."/>
            <person name="Liew Y.J."/>
            <person name="Baumgarten S."/>
            <person name="Zoccola D."/>
            <person name="Flot J.-F."/>
            <person name="Tambutte S."/>
            <person name="Allemand D."/>
            <person name="Aranda M."/>
        </authorList>
    </citation>
    <scope>NUCLEOTIDE SEQUENCE [LARGE SCALE GENOMIC DNA]</scope>
</reference>
<protein>
    <submittedName>
        <fullName evidence="11">Leucine-rich repeat-containing protein 23</fullName>
    </submittedName>
</protein>
<keyword evidence="4" id="KW-0677">Repeat</keyword>
<dbReference type="InterPro" id="IPR032675">
    <property type="entry name" value="LRR_dom_sf"/>
</dbReference>
<gene>
    <name evidence="11" type="primary">Lrrc23</name>
    <name evidence="11" type="ORF">AWC38_SpisGene8357</name>
</gene>
<proteinExistence type="predicted"/>
<evidence type="ECO:0000256" key="9">
    <source>
        <dbReference type="ARBA" id="ARBA00023273"/>
    </source>
</evidence>
<evidence type="ECO:0000256" key="8">
    <source>
        <dbReference type="ARBA" id="ARBA00023212"/>
    </source>
</evidence>
<evidence type="ECO:0000256" key="4">
    <source>
        <dbReference type="ARBA" id="ARBA00022737"/>
    </source>
</evidence>
<dbReference type="PANTHER" id="PTHR18849:SF3">
    <property type="entry name" value="LEUCINE RICH REPEAT CONTAINING 23"/>
    <property type="match status" value="1"/>
</dbReference>
<name>A0A2B4SCX6_STYPI</name>
<keyword evidence="7" id="KW-0969">Cilium</keyword>
<evidence type="ECO:0000313" key="12">
    <source>
        <dbReference type="Proteomes" id="UP000225706"/>
    </source>
</evidence>
<keyword evidence="9" id="KW-0966">Cell projection</keyword>
<sequence>MSDFEDEEGVDEPVLDDENDEEGTEEEEKPPENPLTEEILADSLSLLCKTGDGLAHAYVRLDVHEKELTDISILNCFIHLRYVDVSGNQLKDISSLNSLTHLLTLKADRNALHSAKLDELPYLQIASFTNNNIMDTEGINHPLLEHLNLSFNEIVEITGFDPIKLGRLRVMELRGNKLMTTMGLSSLPNLKELYLAANTIRSLEGLDRLEHLASLHLRDNQIENLDGFSENMKNLQYLNLRGNNVTDMKEIAKLKCLPLLRALLLMECPVAFESDEDDYRIEVLISLRRLERLDKDEYTDDERQEAEEIYEQRRQEEALAAGTQEVIHTDEDD</sequence>
<dbReference type="OrthoDB" id="271226at2759"/>
<organism evidence="11 12">
    <name type="scientific">Stylophora pistillata</name>
    <name type="common">Smooth cauliflower coral</name>
    <dbReference type="NCBI Taxonomy" id="50429"/>
    <lineage>
        <taxon>Eukaryota</taxon>
        <taxon>Metazoa</taxon>
        <taxon>Cnidaria</taxon>
        <taxon>Anthozoa</taxon>
        <taxon>Hexacorallia</taxon>
        <taxon>Scleractinia</taxon>
        <taxon>Astrocoeniina</taxon>
        <taxon>Pocilloporidae</taxon>
        <taxon>Stylophora</taxon>
    </lineage>
</organism>
<keyword evidence="12" id="KW-1185">Reference proteome</keyword>
<evidence type="ECO:0000256" key="7">
    <source>
        <dbReference type="ARBA" id="ARBA00023069"/>
    </source>
</evidence>
<comment type="caution">
    <text evidence="11">The sequence shown here is derived from an EMBL/GenBank/DDBJ whole genome shotgun (WGS) entry which is preliminary data.</text>
</comment>